<evidence type="ECO:0000313" key="1">
    <source>
        <dbReference type="EMBL" id="CAG7654966.1"/>
    </source>
</evidence>
<reference evidence="1" key="1">
    <citation type="submission" date="2021-06" db="EMBL/GenBank/DDBJ databases">
        <authorList>
            <person name="Hodson N. C."/>
            <person name="Mongue J. A."/>
            <person name="Jaron S. K."/>
        </authorList>
    </citation>
    <scope>NUCLEOTIDE SEQUENCE</scope>
</reference>
<organism evidence="1 2">
    <name type="scientific">Allacma fusca</name>
    <dbReference type="NCBI Taxonomy" id="39272"/>
    <lineage>
        <taxon>Eukaryota</taxon>
        <taxon>Metazoa</taxon>
        <taxon>Ecdysozoa</taxon>
        <taxon>Arthropoda</taxon>
        <taxon>Hexapoda</taxon>
        <taxon>Collembola</taxon>
        <taxon>Symphypleona</taxon>
        <taxon>Sminthuridae</taxon>
        <taxon>Allacma</taxon>
    </lineage>
</organism>
<dbReference type="AlphaFoldDB" id="A0A8J2J316"/>
<sequence>MSKIFQSPSLFSFEKNFDQKRFSIVGTIRVLPELLDLLSQPDGLKLSVCYPLNEHSNAWEFCLQIVQMIVGMIFMNKLNGRKIENKLNGRKIENKLNGRKIENKLNGRKIESKQ</sequence>
<name>A0A8J2J316_9HEXA</name>
<protein>
    <submittedName>
        <fullName evidence="1">Uncharacterized protein</fullName>
    </submittedName>
</protein>
<dbReference type="EMBL" id="CAJVCH010004809">
    <property type="protein sequence ID" value="CAG7654966.1"/>
    <property type="molecule type" value="Genomic_DNA"/>
</dbReference>
<gene>
    <name evidence="1" type="ORF">AFUS01_LOCUS901</name>
</gene>
<dbReference type="Proteomes" id="UP000708208">
    <property type="component" value="Unassembled WGS sequence"/>
</dbReference>
<proteinExistence type="predicted"/>
<evidence type="ECO:0000313" key="2">
    <source>
        <dbReference type="Proteomes" id="UP000708208"/>
    </source>
</evidence>
<accession>A0A8J2J316</accession>
<comment type="caution">
    <text evidence="1">The sequence shown here is derived from an EMBL/GenBank/DDBJ whole genome shotgun (WGS) entry which is preliminary data.</text>
</comment>
<keyword evidence="2" id="KW-1185">Reference proteome</keyword>
<dbReference type="OrthoDB" id="10259681at2759"/>